<dbReference type="RefSeq" id="WP_102713595.1">
    <property type="nucleotide sequence ID" value="NZ_PJKA01000010.1"/>
</dbReference>
<comment type="caution">
    <text evidence="1">The sequence shown here is derived from an EMBL/GenBank/DDBJ whole genome shotgun (WGS) entry which is preliminary data.</text>
</comment>
<proteinExistence type="predicted"/>
<name>A0A2N8HE09_9BACT</name>
<evidence type="ECO:0000313" key="2">
    <source>
        <dbReference type="Proteomes" id="UP000236000"/>
    </source>
</evidence>
<dbReference type="AlphaFoldDB" id="A0A2N8HE09"/>
<accession>A0A2N8HE09</accession>
<sequence length="171" mass="19620">MNKLLLPLLGAVLLPALTQCNSLEKDIAGINARNAEIAREPRGNYFVGRRYHVPATRFWGYLRQPGQTWRTAQLVIMDESSCRTPDRLPEYAGSPRYAYDNNYEYRVYGKYTGKYGYEPNSNLKLPIFKPTRFEPINTNPGWLFKPSEKYDTKAVTLRPAIMPVATSLPIR</sequence>
<organism evidence="1 2">
    <name type="scientific">Akkermansia muciniphila</name>
    <dbReference type="NCBI Taxonomy" id="239935"/>
    <lineage>
        <taxon>Bacteria</taxon>
        <taxon>Pseudomonadati</taxon>
        <taxon>Verrucomicrobiota</taxon>
        <taxon>Verrucomicrobiia</taxon>
        <taxon>Verrucomicrobiales</taxon>
        <taxon>Akkermansiaceae</taxon>
        <taxon>Akkermansia</taxon>
    </lineage>
</organism>
<evidence type="ECO:0000313" key="1">
    <source>
        <dbReference type="EMBL" id="PNC18201.1"/>
    </source>
</evidence>
<dbReference type="EMBL" id="PJKA01000010">
    <property type="protein sequence ID" value="PNC18201.1"/>
    <property type="molecule type" value="Genomic_DNA"/>
</dbReference>
<reference evidence="1 2" key="1">
    <citation type="journal article" date="2017" name="BMC Genomics">
        <title>Genome sequencing of 39 Akkermansia muciniphila isolates reveals its population structure, genomic and functional diverisity, and global distribution in mammalian gut microbiotas.</title>
        <authorList>
            <person name="Guo X."/>
            <person name="Li S."/>
            <person name="Zhang J."/>
            <person name="Wu F."/>
            <person name="Li X."/>
            <person name="Wu D."/>
            <person name="Zhang M."/>
            <person name="Ou Z."/>
            <person name="Jie Z."/>
            <person name="Yan Q."/>
            <person name="Li P."/>
            <person name="Yi J."/>
            <person name="Peng Y."/>
        </authorList>
    </citation>
    <scope>NUCLEOTIDE SEQUENCE [LARGE SCALE GENOMIC DNA]</scope>
    <source>
        <strain evidence="1 2">GP24</strain>
    </source>
</reference>
<gene>
    <name evidence="1" type="ORF">CXU22_06105</name>
</gene>
<protein>
    <recommendedName>
        <fullName evidence="3">Lipoprotein</fullName>
    </recommendedName>
</protein>
<dbReference type="OrthoDB" id="198327at2"/>
<evidence type="ECO:0008006" key="3">
    <source>
        <dbReference type="Google" id="ProtNLM"/>
    </source>
</evidence>
<dbReference type="Proteomes" id="UP000236000">
    <property type="component" value="Unassembled WGS sequence"/>
</dbReference>